<feature type="compositionally biased region" description="Basic and acidic residues" evidence="1">
    <location>
        <begin position="36"/>
        <end position="46"/>
    </location>
</feature>
<feature type="region of interest" description="Disordered" evidence="1">
    <location>
        <begin position="1"/>
        <end position="55"/>
    </location>
</feature>
<dbReference type="AlphaFoldDB" id="A0AAV2H0M3"/>
<proteinExistence type="predicted"/>
<organism evidence="2 3">
    <name type="scientific">Lymnaea stagnalis</name>
    <name type="common">Great pond snail</name>
    <name type="synonym">Helix stagnalis</name>
    <dbReference type="NCBI Taxonomy" id="6523"/>
    <lineage>
        <taxon>Eukaryota</taxon>
        <taxon>Metazoa</taxon>
        <taxon>Spiralia</taxon>
        <taxon>Lophotrochozoa</taxon>
        <taxon>Mollusca</taxon>
        <taxon>Gastropoda</taxon>
        <taxon>Heterobranchia</taxon>
        <taxon>Euthyneura</taxon>
        <taxon>Panpulmonata</taxon>
        <taxon>Hygrophila</taxon>
        <taxon>Lymnaeoidea</taxon>
        <taxon>Lymnaeidae</taxon>
        <taxon>Lymnaea</taxon>
    </lineage>
</organism>
<feature type="compositionally biased region" description="Low complexity" evidence="1">
    <location>
        <begin position="156"/>
        <end position="170"/>
    </location>
</feature>
<evidence type="ECO:0000313" key="2">
    <source>
        <dbReference type="EMBL" id="CAL1526915.1"/>
    </source>
</evidence>
<evidence type="ECO:0000313" key="3">
    <source>
        <dbReference type="Proteomes" id="UP001497497"/>
    </source>
</evidence>
<reference evidence="2 3" key="1">
    <citation type="submission" date="2024-04" db="EMBL/GenBank/DDBJ databases">
        <authorList>
            <consortium name="Genoscope - CEA"/>
            <person name="William W."/>
        </authorList>
    </citation>
    <scope>NUCLEOTIDE SEQUENCE [LARGE SCALE GENOMIC DNA]</scope>
</reference>
<gene>
    <name evidence="2" type="ORF">GSLYS_00001092001</name>
</gene>
<name>A0AAV2H0M3_LYMST</name>
<protein>
    <submittedName>
        <fullName evidence="2">Uncharacterized protein</fullName>
    </submittedName>
</protein>
<dbReference type="Proteomes" id="UP001497497">
    <property type="component" value="Unassembled WGS sequence"/>
</dbReference>
<dbReference type="EMBL" id="CAXITT010000010">
    <property type="protein sequence ID" value="CAL1526915.1"/>
    <property type="molecule type" value="Genomic_DNA"/>
</dbReference>
<feature type="compositionally biased region" description="Basic and acidic residues" evidence="1">
    <location>
        <begin position="129"/>
        <end position="147"/>
    </location>
</feature>
<evidence type="ECO:0000256" key="1">
    <source>
        <dbReference type="SAM" id="MobiDB-lite"/>
    </source>
</evidence>
<feature type="region of interest" description="Disordered" evidence="1">
    <location>
        <begin position="78"/>
        <end position="170"/>
    </location>
</feature>
<accession>A0AAV2H0M3</accession>
<comment type="caution">
    <text evidence="2">The sequence shown here is derived from an EMBL/GenBank/DDBJ whole genome shotgun (WGS) entry which is preliminary data.</text>
</comment>
<sequence>MDDDPSGKSVLKYFENSDNNKHSQWSRSAANAKLGKHTEHLLRRENSSQSSDISKHRSSLSSLGLSSFSFVDISDDRQPLHGNVLKQGRAKSSRMTEASRRPLQRAKSAHPVIRIDDWSSVTPGCPATTEKHRQTSKKDSRRLDIHDSGMLQPNQRSRSNSSVSADSTASYSTGYNFHKDALNQLETRLKLVGDFNAPLTNQATKPVNSSQIFQKVMADMYKSMQHGKPQNITNLTQETNLYAARFLGRARALRALRGIEEISIEADLNTARQSKSSVTENAERGWRILRSHVRVLTAERRKRRSKQSWDLLRYTVKGMTNMERTRLDLYQRYGIVPVVRSDGSVVKENSMLSDRARLALAIQNNDSAGQQREGGVKDTRNSRVSCHAHHRMCRQSSHSSVLIHQPRKFLTTPTKNFMKLGDKAFEKKNGV</sequence>
<keyword evidence="3" id="KW-1185">Reference proteome</keyword>